<sequence>MARSRVELSEAIRRDYRRGVSLRGLAERYGVHRRVVRQAVDSAEPP</sequence>
<dbReference type="AlphaFoldDB" id="A0A238YS73"/>
<organism evidence="1 2">
    <name type="scientific">Actinoplanes regularis</name>
    <dbReference type="NCBI Taxonomy" id="52697"/>
    <lineage>
        <taxon>Bacteria</taxon>
        <taxon>Bacillati</taxon>
        <taxon>Actinomycetota</taxon>
        <taxon>Actinomycetes</taxon>
        <taxon>Micromonosporales</taxon>
        <taxon>Micromonosporaceae</taxon>
        <taxon>Actinoplanes</taxon>
    </lineage>
</organism>
<gene>
    <name evidence="1" type="ORF">SAMN06264365_10594</name>
</gene>
<dbReference type="Proteomes" id="UP000198415">
    <property type="component" value="Unassembled WGS sequence"/>
</dbReference>
<evidence type="ECO:0000313" key="1">
    <source>
        <dbReference type="EMBL" id="SNR73279.1"/>
    </source>
</evidence>
<name>A0A238YS73_9ACTN</name>
<reference evidence="1 2" key="1">
    <citation type="submission" date="2017-06" db="EMBL/GenBank/DDBJ databases">
        <authorList>
            <person name="Kim H.J."/>
            <person name="Triplett B.A."/>
        </authorList>
    </citation>
    <scope>NUCLEOTIDE SEQUENCE [LARGE SCALE GENOMIC DNA]</scope>
    <source>
        <strain evidence="1 2">DSM 43151</strain>
    </source>
</reference>
<evidence type="ECO:0000313" key="2">
    <source>
        <dbReference type="Proteomes" id="UP000198415"/>
    </source>
</evidence>
<evidence type="ECO:0008006" key="3">
    <source>
        <dbReference type="Google" id="ProtNLM"/>
    </source>
</evidence>
<keyword evidence="2" id="KW-1185">Reference proteome</keyword>
<dbReference type="RefSeq" id="WP_179277115.1">
    <property type="nucleotide sequence ID" value="NZ_BOMU01000035.1"/>
</dbReference>
<accession>A0A238YS73</accession>
<proteinExistence type="predicted"/>
<protein>
    <recommendedName>
        <fullName evidence="3">Homeodomain-like domain-containing protein</fullName>
    </recommendedName>
</protein>
<dbReference type="EMBL" id="FZNR01000005">
    <property type="protein sequence ID" value="SNR73279.1"/>
    <property type="molecule type" value="Genomic_DNA"/>
</dbReference>